<dbReference type="InterPro" id="IPR052350">
    <property type="entry name" value="Metallo-dep_Lactonases"/>
</dbReference>
<dbReference type="PANTHER" id="PTHR43569:SF1">
    <property type="entry name" value="BLL3371 PROTEIN"/>
    <property type="match status" value="1"/>
</dbReference>
<sequence>MALTTAEQKAWLNQVIEPIVDPEREIVDPHHHMWRGVAGGMLPPFLLEDLWNDTESGHNIKKTVFMECGTEYHTTGPAHLYPVGETEFVTAAAQASRGQGKAEIAALVAHTDLTQDPGLIREVLDAHATASKGLFRGIRQGGAHDADQVTGWLNATPMPDLYRQPAFRRGVALLGELGLTYDTWHYHFQNEDYLALAQANPNT</sequence>
<reference evidence="1" key="1">
    <citation type="submission" date="2020-05" db="EMBL/GenBank/DDBJ databases">
        <title>Sulfur intermediates as new biogeochemical hubs in an aquatic model microbial ecosystem.</title>
        <authorList>
            <person name="Vigneron A."/>
        </authorList>
    </citation>
    <scope>NUCLEOTIDE SEQUENCE</scope>
    <source>
        <strain evidence="1">Bin.250</strain>
    </source>
</reference>
<dbReference type="AlphaFoldDB" id="A0A973A8M0"/>
<evidence type="ECO:0000313" key="2">
    <source>
        <dbReference type="Proteomes" id="UP000754644"/>
    </source>
</evidence>
<protein>
    <submittedName>
        <fullName evidence="1">Amidohydrolase</fullName>
    </submittedName>
</protein>
<feature type="non-terminal residue" evidence="1">
    <location>
        <position position="203"/>
    </location>
</feature>
<dbReference type="SUPFAM" id="SSF51556">
    <property type="entry name" value="Metallo-dependent hydrolases"/>
    <property type="match status" value="1"/>
</dbReference>
<dbReference type="InterPro" id="IPR032466">
    <property type="entry name" value="Metal_Hydrolase"/>
</dbReference>
<name>A0A973A8M0_9GAMM</name>
<gene>
    <name evidence="1" type="ORF">HQ497_00930</name>
</gene>
<proteinExistence type="predicted"/>
<dbReference type="EMBL" id="JABMOJ010000038">
    <property type="protein sequence ID" value="NQV63901.1"/>
    <property type="molecule type" value="Genomic_DNA"/>
</dbReference>
<dbReference type="Gene3D" id="3.20.20.140">
    <property type="entry name" value="Metal-dependent hydrolases"/>
    <property type="match status" value="1"/>
</dbReference>
<organism evidence="1 2">
    <name type="scientific">SAR86 cluster bacterium</name>
    <dbReference type="NCBI Taxonomy" id="2030880"/>
    <lineage>
        <taxon>Bacteria</taxon>
        <taxon>Pseudomonadati</taxon>
        <taxon>Pseudomonadota</taxon>
        <taxon>Gammaproteobacteria</taxon>
        <taxon>SAR86 cluster</taxon>
    </lineage>
</organism>
<accession>A0A973A8M0</accession>
<evidence type="ECO:0000313" key="1">
    <source>
        <dbReference type="EMBL" id="NQV63901.1"/>
    </source>
</evidence>
<comment type="caution">
    <text evidence="1">The sequence shown here is derived from an EMBL/GenBank/DDBJ whole genome shotgun (WGS) entry which is preliminary data.</text>
</comment>
<dbReference type="PANTHER" id="PTHR43569">
    <property type="entry name" value="AMIDOHYDROLASE"/>
    <property type="match status" value="1"/>
</dbReference>
<dbReference type="Proteomes" id="UP000754644">
    <property type="component" value="Unassembled WGS sequence"/>
</dbReference>